<dbReference type="RefSeq" id="WP_016807109.1">
    <property type="nucleotide sequence ID" value="NZ_KI530570.1"/>
</dbReference>
<proteinExistence type="predicted"/>
<sequence>MGKQTRIKGRGRARSVYYAGLNIVVHPHETPMVYIDLLYFIQNKIQKPISIGNNTSIYLYDIKEISEGKPLEGVTGTLLKCTDIDIKEWFDLNEKEIVDESSANTQVKIPPNYLANAKFFDFVFYPKKHLMVTEIRDSSGSVQISVFKRYFETIFKREDFLENFQSGHVTAVTDDKQVESILASKKLLKLDITLYKPNPDDLTSLKGRIMGHLADIKAKKLQVIATAEESSYLDPDQQLEDLSRVAADNGEVEAVMMTNGERKTVSTTEYPKIIKDAYYPKEISQKEFLLLMANKYLDEI</sequence>
<accession>A0ABN0PT84</accession>
<keyword evidence="2" id="KW-1185">Reference proteome</keyword>
<reference evidence="1 2" key="1">
    <citation type="submission" date="2013-10" db="EMBL/GenBank/DDBJ databases">
        <title>The Genome Sequence of Acinetobacter lwoffii NIPH 512.</title>
        <authorList>
            <consortium name="The Broad Institute Genomics Platform"/>
            <consortium name="The Broad Institute Genome Sequencing Center for Infectious Disease"/>
            <person name="Cerqueira G."/>
            <person name="Feldgarden M."/>
            <person name="Courvalin P."/>
            <person name="Grillot-Courvalin C."/>
            <person name="Clermont D."/>
            <person name="Rocha E."/>
            <person name="Yoon E.-J."/>
            <person name="Nemec A."/>
            <person name="Young S.K."/>
            <person name="Zeng Q."/>
            <person name="Gargeya S."/>
            <person name="Fitzgerald M."/>
            <person name="Abouelleil A."/>
            <person name="Alvarado L."/>
            <person name="Berlin A.M."/>
            <person name="Chapman S.B."/>
            <person name="Gainer-Dewar J."/>
            <person name="Goldberg J."/>
            <person name="Gnerre S."/>
            <person name="Griggs A."/>
            <person name="Gujja S."/>
            <person name="Hansen M."/>
            <person name="Howarth C."/>
            <person name="Imamovic A."/>
            <person name="Ireland A."/>
            <person name="Larimer J."/>
            <person name="McCowan C."/>
            <person name="Murphy C."/>
            <person name="Pearson M."/>
            <person name="Poon T.W."/>
            <person name="Priest M."/>
            <person name="Roberts A."/>
            <person name="Saif S."/>
            <person name="Shea T."/>
            <person name="Sykes S."/>
            <person name="Wortman J."/>
            <person name="Nusbaum C."/>
            <person name="Birren B."/>
        </authorList>
    </citation>
    <scope>NUCLEOTIDE SEQUENCE [LARGE SCALE GENOMIC DNA]</scope>
    <source>
        <strain evidence="1 2">NIPH 512</strain>
    </source>
</reference>
<name>A0ABN0PT84_ACILW</name>
<evidence type="ECO:0008006" key="3">
    <source>
        <dbReference type="Google" id="ProtNLM"/>
    </source>
</evidence>
<evidence type="ECO:0000313" key="1">
    <source>
        <dbReference type="EMBL" id="ESJ93683.1"/>
    </source>
</evidence>
<dbReference type="InterPro" id="IPR031832">
    <property type="entry name" value="DUF4747"/>
</dbReference>
<evidence type="ECO:0000313" key="2">
    <source>
        <dbReference type="Proteomes" id="UP000018465"/>
    </source>
</evidence>
<dbReference type="EMBL" id="AYHO01000011">
    <property type="protein sequence ID" value="ESJ93683.1"/>
    <property type="molecule type" value="Genomic_DNA"/>
</dbReference>
<dbReference type="Proteomes" id="UP000018465">
    <property type="component" value="Unassembled WGS sequence"/>
</dbReference>
<organism evidence="1 2">
    <name type="scientific">Acinetobacter lwoffii NCTC 5866 = CIP 64.10 = NIPH 512</name>
    <dbReference type="NCBI Taxonomy" id="981327"/>
    <lineage>
        <taxon>Bacteria</taxon>
        <taxon>Pseudomonadati</taxon>
        <taxon>Pseudomonadota</taxon>
        <taxon>Gammaproteobacteria</taxon>
        <taxon>Moraxellales</taxon>
        <taxon>Moraxellaceae</taxon>
        <taxon>Acinetobacter</taxon>
    </lineage>
</organism>
<comment type="caution">
    <text evidence="1">The sequence shown here is derived from an EMBL/GenBank/DDBJ whole genome shotgun (WGS) entry which is preliminary data.</text>
</comment>
<dbReference type="Pfam" id="PF15931">
    <property type="entry name" value="DUF4747"/>
    <property type="match status" value="1"/>
</dbReference>
<gene>
    <name evidence="1" type="ORF">P800_03302</name>
</gene>
<protein>
    <recommendedName>
        <fullName evidence="3">DUF4747 domain-containing protein</fullName>
    </recommendedName>
</protein>